<name>A0A9D1FUX2_9BACT</name>
<evidence type="ECO:0000256" key="1">
    <source>
        <dbReference type="ARBA" id="ARBA00023125"/>
    </source>
</evidence>
<evidence type="ECO:0000313" key="3">
    <source>
        <dbReference type="EMBL" id="HIS82559.1"/>
    </source>
</evidence>
<dbReference type="GO" id="GO:0003677">
    <property type="term" value="F:DNA binding"/>
    <property type="evidence" value="ECO:0007669"/>
    <property type="project" value="UniProtKB-KW"/>
</dbReference>
<dbReference type="SMART" id="SM00530">
    <property type="entry name" value="HTH_XRE"/>
    <property type="match status" value="1"/>
</dbReference>
<reference evidence="3" key="2">
    <citation type="journal article" date="2021" name="PeerJ">
        <title>Extensive microbial diversity within the chicken gut microbiome revealed by metagenomics and culture.</title>
        <authorList>
            <person name="Gilroy R."/>
            <person name="Ravi A."/>
            <person name="Getino M."/>
            <person name="Pursley I."/>
            <person name="Horton D.L."/>
            <person name="Alikhan N.F."/>
            <person name="Baker D."/>
            <person name="Gharbi K."/>
            <person name="Hall N."/>
            <person name="Watson M."/>
            <person name="Adriaenssens E.M."/>
            <person name="Foster-Nyarko E."/>
            <person name="Jarju S."/>
            <person name="Secka A."/>
            <person name="Antonio M."/>
            <person name="Oren A."/>
            <person name="Chaudhuri R.R."/>
            <person name="La Ragione R."/>
            <person name="Hildebrand F."/>
            <person name="Pallen M.J."/>
        </authorList>
    </citation>
    <scope>NUCLEOTIDE SEQUENCE</scope>
    <source>
        <strain evidence="3">CHK152-2994</strain>
    </source>
</reference>
<comment type="caution">
    <text evidence="3">The sequence shown here is derived from an EMBL/GenBank/DDBJ whole genome shotgun (WGS) entry which is preliminary data.</text>
</comment>
<evidence type="ECO:0000313" key="4">
    <source>
        <dbReference type="Proteomes" id="UP000824139"/>
    </source>
</evidence>
<dbReference type="PANTHER" id="PTHR46558">
    <property type="entry name" value="TRACRIPTIONAL REGULATORY PROTEIN-RELATED-RELATED"/>
    <property type="match status" value="1"/>
</dbReference>
<evidence type="ECO:0000259" key="2">
    <source>
        <dbReference type="PROSITE" id="PS50943"/>
    </source>
</evidence>
<dbReference type="SUPFAM" id="SSF47413">
    <property type="entry name" value="lambda repressor-like DNA-binding domains"/>
    <property type="match status" value="1"/>
</dbReference>
<dbReference type="EMBL" id="DVJO01000065">
    <property type="protein sequence ID" value="HIS82559.1"/>
    <property type="molecule type" value="Genomic_DNA"/>
</dbReference>
<dbReference type="PROSITE" id="PS50943">
    <property type="entry name" value="HTH_CROC1"/>
    <property type="match status" value="1"/>
</dbReference>
<dbReference type="PANTHER" id="PTHR46558:SF11">
    <property type="entry name" value="HTH-TYPE TRANSCRIPTIONAL REGULATOR XRE"/>
    <property type="match status" value="1"/>
</dbReference>
<accession>A0A9D1FUX2</accession>
<gene>
    <name evidence="3" type="ORF">IAD41_03005</name>
</gene>
<sequence>MKDLKIKLGMRIKYLRKAKNLTQEQLAEKINMDITSLSKIETGRNYPQPETIEKLACAFEIDIEEIFNFHEDFSKTDYYNKILKNLNFMKEDKEKLKLLYEISSALV</sequence>
<proteinExistence type="predicted"/>
<keyword evidence="1" id="KW-0238">DNA-binding</keyword>
<dbReference type="Gene3D" id="1.10.260.40">
    <property type="entry name" value="lambda repressor-like DNA-binding domains"/>
    <property type="match status" value="1"/>
</dbReference>
<reference evidence="3" key="1">
    <citation type="submission" date="2020-10" db="EMBL/GenBank/DDBJ databases">
        <authorList>
            <person name="Gilroy R."/>
        </authorList>
    </citation>
    <scope>NUCLEOTIDE SEQUENCE</scope>
    <source>
        <strain evidence="3">CHK152-2994</strain>
    </source>
</reference>
<dbReference type="AlphaFoldDB" id="A0A9D1FUX2"/>
<dbReference type="InterPro" id="IPR001387">
    <property type="entry name" value="Cro/C1-type_HTH"/>
</dbReference>
<feature type="domain" description="HTH cro/C1-type" evidence="2">
    <location>
        <begin position="12"/>
        <end position="66"/>
    </location>
</feature>
<dbReference type="Pfam" id="PF01381">
    <property type="entry name" value="HTH_3"/>
    <property type="match status" value="1"/>
</dbReference>
<protein>
    <submittedName>
        <fullName evidence="3">Helix-turn-helix transcriptional regulator</fullName>
    </submittedName>
</protein>
<organism evidence="3 4">
    <name type="scientific">Candidatus Scatenecus faecavium</name>
    <dbReference type="NCBI Taxonomy" id="2840915"/>
    <lineage>
        <taxon>Bacteria</taxon>
        <taxon>Candidatus Scatenecus</taxon>
    </lineage>
</organism>
<dbReference type="Proteomes" id="UP000824139">
    <property type="component" value="Unassembled WGS sequence"/>
</dbReference>
<dbReference type="CDD" id="cd00093">
    <property type="entry name" value="HTH_XRE"/>
    <property type="match status" value="1"/>
</dbReference>
<dbReference type="InterPro" id="IPR010982">
    <property type="entry name" value="Lambda_DNA-bd_dom_sf"/>
</dbReference>